<evidence type="ECO:0000313" key="2">
    <source>
        <dbReference type="Proteomes" id="UP000184932"/>
    </source>
</evidence>
<reference evidence="2" key="1">
    <citation type="submission" date="2016-11" db="EMBL/GenBank/DDBJ databases">
        <authorList>
            <person name="Varghese N."/>
            <person name="Submissions S."/>
        </authorList>
    </citation>
    <scope>NUCLEOTIDE SEQUENCE [LARGE SCALE GENOMIC DNA]</scope>
    <source>
        <strain evidence="2">DSM 29440</strain>
    </source>
</reference>
<evidence type="ECO:0000313" key="1">
    <source>
        <dbReference type="EMBL" id="SIN75039.1"/>
    </source>
</evidence>
<gene>
    <name evidence="1" type="ORF">SAMN05444002_0077</name>
</gene>
<dbReference type="RefSeq" id="WP_074254307.1">
    <property type="nucleotide sequence ID" value="NZ_FSRL01000001.1"/>
</dbReference>
<dbReference type="EMBL" id="FSRL01000001">
    <property type="protein sequence ID" value="SIN75039.1"/>
    <property type="molecule type" value="Genomic_DNA"/>
</dbReference>
<dbReference type="STRING" id="1217970.SAMN05444002_0077"/>
<dbReference type="Proteomes" id="UP000184932">
    <property type="component" value="Unassembled WGS sequence"/>
</dbReference>
<dbReference type="AlphaFoldDB" id="A0A1N6DW71"/>
<organism evidence="1 2">
    <name type="scientific">Vannielia litorea</name>
    <dbReference type="NCBI Taxonomy" id="1217970"/>
    <lineage>
        <taxon>Bacteria</taxon>
        <taxon>Pseudomonadati</taxon>
        <taxon>Pseudomonadota</taxon>
        <taxon>Alphaproteobacteria</taxon>
        <taxon>Rhodobacterales</taxon>
        <taxon>Paracoccaceae</taxon>
        <taxon>Vannielia</taxon>
    </lineage>
</organism>
<protein>
    <submittedName>
        <fullName evidence="1">Uncharacterized protein</fullName>
    </submittedName>
</protein>
<sequence>MRQNLANLPLATKVVLIVPAALLLVLLILTTPFLGVPLALAFVAFLQPHLLSPRWWARQFRNPG</sequence>
<accession>A0A1N6DW71</accession>
<name>A0A1N6DW71_9RHOB</name>
<keyword evidence="2" id="KW-1185">Reference proteome</keyword>
<proteinExistence type="predicted"/>